<dbReference type="EMBL" id="FNTJ01000002">
    <property type="protein sequence ID" value="SEC96898.1"/>
    <property type="molecule type" value="Genomic_DNA"/>
</dbReference>
<protein>
    <submittedName>
        <fullName evidence="2">Uncharacterized protein</fullName>
    </submittedName>
</protein>
<keyword evidence="3" id="KW-1185">Reference proteome</keyword>
<dbReference type="AlphaFoldDB" id="A0A1H4WVZ7"/>
<dbReference type="Proteomes" id="UP000198982">
    <property type="component" value="Unassembled WGS sequence"/>
</dbReference>
<organism evidence="2 3">
    <name type="scientific">Pseudomonas saponiphila</name>
    <dbReference type="NCBI Taxonomy" id="556534"/>
    <lineage>
        <taxon>Bacteria</taxon>
        <taxon>Pseudomonadati</taxon>
        <taxon>Pseudomonadota</taxon>
        <taxon>Gammaproteobacteria</taxon>
        <taxon>Pseudomonadales</taxon>
        <taxon>Pseudomonadaceae</taxon>
        <taxon>Pseudomonas</taxon>
    </lineage>
</organism>
<proteinExistence type="predicted"/>
<gene>
    <name evidence="2" type="ORF">SAMN05216178_5612</name>
</gene>
<feature type="transmembrane region" description="Helical" evidence="1">
    <location>
        <begin position="12"/>
        <end position="33"/>
    </location>
</feature>
<keyword evidence="1" id="KW-0472">Membrane</keyword>
<evidence type="ECO:0000256" key="1">
    <source>
        <dbReference type="SAM" id="Phobius"/>
    </source>
</evidence>
<sequence>MRINIDPTWISSSLLFVIGTSVIVIGVLAVLLLESKKSRARIKAILDASVERQKALLQKHSDELKDIEHRHLDHVSEITKRHNQEIESLRDILAISDQDRDVALKAAYRDQEHVRLIQDRLDRVSALMDSWASGSDETASAVRHALKAEHSRAFYALS</sequence>
<keyword evidence="1" id="KW-1133">Transmembrane helix</keyword>
<reference evidence="3" key="1">
    <citation type="submission" date="2016-10" db="EMBL/GenBank/DDBJ databases">
        <authorList>
            <person name="Varghese N."/>
            <person name="Submissions S."/>
        </authorList>
    </citation>
    <scope>NUCLEOTIDE SEQUENCE [LARGE SCALE GENOMIC DNA]</scope>
    <source>
        <strain evidence="3">DSM 9751</strain>
    </source>
</reference>
<keyword evidence="1" id="KW-0812">Transmembrane</keyword>
<evidence type="ECO:0000313" key="2">
    <source>
        <dbReference type="EMBL" id="SEC96898.1"/>
    </source>
</evidence>
<accession>A0A1H4WVZ7</accession>
<name>A0A1H4WVZ7_9PSED</name>
<evidence type="ECO:0000313" key="3">
    <source>
        <dbReference type="Proteomes" id="UP000198982"/>
    </source>
</evidence>